<keyword evidence="1" id="KW-1003">Cell membrane</keyword>
<accession>A0A329MGE9</accession>
<keyword evidence="3" id="KW-0472">Membrane</keyword>
<reference evidence="7 8" key="1">
    <citation type="journal article" date="2009" name="Int. J. Syst. Evol. Microbiol.">
        <title>Paenibacillus contaminans sp. nov., isolated from a contaminated laboratory plate.</title>
        <authorList>
            <person name="Chou J.H."/>
            <person name="Lee J.H."/>
            <person name="Lin M.C."/>
            <person name="Chang P.S."/>
            <person name="Arun A.B."/>
            <person name="Young C.C."/>
            <person name="Chen W.M."/>
        </authorList>
    </citation>
    <scope>NUCLEOTIDE SEQUENCE [LARGE SCALE GENOMIC DNA]</scope>
    <source>
        <strain evidence="7 8">CKOBP-6</strain>
    </source>
</reference>
<evidence type="ECO:0000256" key="3">
    <source>
        <dbReference type="ARBA" id="ARBA00023136"/>
    </source>
</evidence>
<name>A0A329MGE9_9BACL</name>
<dbReference type="PANTHER" id="PTHR43649:SF33">
    <property type="entry name" value="POLYGALACTURONAN_RHAMNOGALACTURONAN-BINDING PROTEIN YTCQ"/>
    <property type="match status" value="1"/>
</dbReference>
<dbReference type="RefSeq" id="WP_113033182.1">
    <property type="nucleotide sequence ID" value="NZ_QMFB01000014.1"/>
</dbReference>
<evidence type="ECO:0000256" key="4">
    <source>
        <dbReference type="ARBA" id="ARBA00023139"/>
    </source>
</evidence>
<dbReference type="InterPro" id="IPR006059">
    <property type="entry name" value="SBP"/>
</dbReference>
<protein>
    <submittedName>
        <fullName evidence="7">Sugar ABC transporter substrate-binding protein</fullName>
    </submittedName>
</protein>
<dbReference type="Proteomes" id="UP000250369">
    <property type="component" value="Unassembled WGS sequence"/>
</dbReference>
<organism evidence="7 8">
    <name type="scientific">Paenibacillus contaminans</name>
    <dbReference type="NCBI Taxonomy" id="450362"/>
    <lineage>
        <taxon>Bacteria</taxon>
        <taxon>Bacillati</taxon>
        <taxon>Bacillota</taxon>
        <taxon>Bacilli</taxon>
        <taxon>Bacillales</taxon>
        <taxon>Paenibacillaceae</taxon>
        <taxon>Paenibacillus</taxon>
    </lineage>
</organism>
<dbReference type="PROSITE" id="PS51257">
    <property type="entry name" value="PROKAR_LIPOPROTEIN"/>
    <property type="match status" value="1"/>
</dbReference>
<evidence type="ECO:0000256" key="2">
    <source>
        <dbReference type="ARBA" id="ARBA00022729"/>
    </source>
</evidence>
<dbReference type="AlphaFoldDB" id="A0A329MGE9"/>
<dbReference type="OrthoDB" id="9808332at2"/>
<comment type="caution">
    <text evidence="7">The sequence shown here is derived from an EMBL/GenBank/DDBJ whole genome shotgun (WGS) entry which is preliminary data.</text>
</comment>
<keyword evidence="8" id="KW-1185">Reference proteome</keyword>
<dbReference type="Pfam" id="PF01547">
    <property type="entry name" value="SBP_bac_1"/>
    <property type="match status" value="1"/>
</dbReference>
<dbReference type="EMBL" id="QMFB01000014">
    <property type="protein sequence ID" value="RAV18975.1"/>
    <property type="molecule type" value="Genomic_DNA"/>
</dbReference>
<keyword evidence="2 6" id="KW-0732">Signal</keyword>
<evidence type="ECO:0000256" key="5">
    <source>
        <dbReference type="ARBA" id="ARBA00023288"/>
    </source>
</evidence>
<keyword evidence="4" id="KW-0564">Palmitate</keyword>
<evidence type="ECO:0000256" key="1">
    <source>
        <dbReference type="ARBA" id="ARBA00022475"/>
    </source>
</evidence>
<proteinExistence type="predicted"/>
<dbReference type="SUPFAM" id="SSF53850">
    <property type="entry name" value="Periplasmic binding protein-like II"/>
    <property type="match status" value="1"/>
</dbReference>
<dbReference type="CDD" id="cd13585">
    <property type="entry name" value="PBP2_TMBP_like"/>
    <property type="match status" value="1"/>
</dbReference>
<dbReference type="Gene3D" id="3.40.190.10">
    <property type="entry name" value="Periplasmic binding protein-like II"/>
    <property type="match status" value="1"/>
</dbReference>
<feature type="signal peptide" evidence="6">
    <location>
        <begin position="1"/>
        <end position="24"/>
    </location>
</feature>
<feature type="chain" id="PRO_5016353834" evidence="6">
    <location>
        <begin position="25"/>
        <end position="461"/>
    </location>
</feature>
<gene>
    <name evidence="7" type="ORF">DQG23_22765</name>
</gene>
<evidence type="ECO:0000313" key="8">
    <source>
        <dbReference type="Proteomes" id="UP000250369"/>
    </source>
</evidence>
<dbReference type="InterPro" id="IPR050490">
    <property type="entry name" value="Bact_solute-bd_prot1"/>
</dbReference>
<evidence type="ECO:0000256" key="6">
    <source>
        <dbReference type="SAM" id="SignalP"/>
    </source>
</evidence>
<dbReference type="PANTHER" id="PTHR43649">
    <property type="entry name" value="ARABINOSE-BINDING PROTEIN-RELATED"/>
    <property type="match status" value="1"/>
</dbReference>
<keyword evidence="5" id="KW-0449">Lipoprotein</keyword>
<sequence>MNKIRMKRAAAAFAVIATASSVLAGCGGDGGKPAGEASSQGSSKEKVKLTFETSVYTEAPHKKAIDMLLQKYNELNPNVEITVHGTDYNNFFNKLTTEVVARTQGDIVQLYPENIARYNSLVEGGAFVNLDSYIKGKDLETKLVGQELNKIDGSYYAVSNYAWGSTGIFYRKSLFEKAGVKPEDIKTLDDFKKAASKLGADTNGDGKPDQYGFASVVSSHAFTSSEWYRLVARPASGGIYFGDGEQGPYTPDRVNVNSEANIWAANWWLDLLKDPNATPAGTRDKKTTREMFWNGAAAMIMDGPWFIGMTRERDEKLMNDLGLIPQPVVSYNGKDNKPNPTMYPLVAMISKKSKNQKEAWEFLQWMTTPEAQQIIEVSGMIPSNKDFSGSEDFKKRNPLGAQFFEYVDKLYAPAVMDPPIAEQGQLAQIMQTAAEKMFVGNVDAKTALDEAAGKMKDVMKK</sequence>
<evidence type="ECO:0000313" key="7">
    <source>
        <dbReference type="EMBL" id="RAV18975.1"/>
    </source>
</evidence>